<dbReference type="Gene3D" id="3.30.2020.30">
    <property type="match status" value="1"/>
</dbReference>
<proteinExistence type="inferred from homology"/>
<dbReference type="Gene3D" id="3.60.130.10">
    <property type="entry name" value="Clavaminate synthase-like"/>
    <property type="match status" value="1"/>
</dbReference>
<evidence type="ECO:0000313" key="9">
    <source>
        <dbReference type="Proteomes" id="UP001392437"/>
    </source>
</evidence>
<keyword evidence="3" id="KW-0479">Metal-binding</keyword>
<dbReference type="SUPFAM" id="SSF51197">
    <property type="entry name" value="Clavaminate synthase-like"/>
    <property type="match status" value="1"/>
</dbReference>
<keyword evidence="6" id="KW-0408">Iron</keyword>
<dbReference type="InterPro" id="IPR003819">
    <property type="entry name" value="TauD/TfdA-like"/>
</dbReference>
<gene>
    <name evidence="8" type="ORF">PG999_011781</name>
</gene>
<evidence type="ECO:0000313" key="8">
    <source>
        <dbReference type="EMBL" id="KAK8101407.1"/>
    </source>
</evidence>
<evidence type="ECO:0000256" key="4">
    <source>
        <dbReference type="ARBA" id="ARBA00022964"/>
    </source>
</evidence>
<dbReference type="GO" id="GO:0051213">
    <property type="term" value="F:dioxygenase activity"/>
    <property type="evidence" value="ECO:0007669"/>
    <property type="project" value="UniProtKB-KW"/>
</dbReference>
<keyword evidence="9" id="KW-1185">Reference proteome</keyword>
<evidence type="ECO:0000256" key="2">
    <source>
        <dbReference type="ARBA" id="ARBA00008654"/>
    </source>
</evidence>
<name>A0AAW0QFT9_9PEZI</name>
<evidence type="ECO:0000259" key="7">
    <source>
        <dbReference type="Pfam" id="PF02668"/>
    </source>
</evidence>
<dbReference type="InterPro" id="IPR038492">
    <property type="entry name" value="GBBH-like_N_sf"/>
</dbReference>
<dbReference type="Proteomes" id="UP001392437">
    <property type="component" value="Unassembled WGS sequence"/>
</dbReference>
<evidence type="ECO:0000256" key="1">
    <source>
        <dbReference type="ARBA" id="ARBA00001954"/>
    </source>
</evidence>
<sequence>MSRPISIARALASRAPTAAPVRVLRPASLLVPISGLAVQKRYLGYQKSTEEPVSPNAANQKTNPLHPADWDVNATTHSLLEGVTVELTHPKVDAPIVLNRHKLRDTCQCSACVDPHSGQKNFGTTDVPDRLPISSCQKTSNGDLEIVWHEDFLNNGRDTHTSVYPAKQVESFLGIPEPKVRSLRTVLWDKKIINKDLMFVEYDDWMTSDKAVDAGVMMLQTHGILFIRNAPHSEESVISMSSRIGNLKETLYGRTWDVRSKPEAENIAYTSTFLGLHQDMLYLKDPPRLQLLHCLENSCEGGESLFSDSSLAVCLLHFGFPESFYALSHRMLTYHYNKDGYNYRNQHRVISKKEPLHQRLVRWSPPFQAPFDDIVQDPKAPNKHNKWVQAARKFQRLMEKEEFLFEYKMKPGDCVIFDNLRIVHGRRAFDTSAGSRWLKGTYNADDVFRSRLQRACAGPALAEVSPTPKIQKQVQALNKEHHIWDTADEPKNNLPNP</sequence>
<dbReference type="GO" id="GO:0045329">
    <property type="term" value="P:carnitine biosynthetic process"/>
    <property type="evidence" value="ECO:0007669"/>
    <property type="project" value="TreeGrafter"/>
</dbReference>
<dbReference type="GO" id="GO:0046872">
    <property type="term" value="F:metal ion binding"/>
    <property type="evidence" value="ECO:0007669"/>
    <property type="project" value="UniProtKB-KW"/>
</dbReference>
<dbReference type="PANTHER" id="PTHR10696:SF25">
    <property type="entry name" value="OXIDOREDUCTASE AIM17-RELATED"/>
    <property type="match status" value="1"/>
</dbReference>
<comment type="cofactor">
    <cofactor evidence="1">
        <name>Fe(2+)</name>
        <dbReference type="ChEBI" id="CHEBI:29033"/>
    </cofactor>
</comment>
<comment type="similarity">
    <text evidence="2">Belongs to the gamma-BBH/TMLD family.</text>
</comment>
<organism evidence="8 9">
    <name type="scientific">Apiospora kogelbergensis</name>
    <dbReference type="NCBI Taxonomy" id="1337665"/>
    <lineage>
        <taxon>Eukaryota</taxon>
        <taxon>Fungi</taxon>
        <taxon>Dikarya</taxon>
        <taxon>Ascomycota</taxon>
        <taxon>Pezizomycotina</taxon>
        <taxon>Sordariomycetes</taxon>
        <taxon>Xylariomycetidae</taxon>
        <taxon>Amphisphaeriales</taxon>
        <taxon>Apiosporaceae</taxon>
        <taxon>Apiospora</taxon>
    </lineage>
</organism>
<dbReference type="GO" id="GO:0005739">
    <property type="term" value="C:mitochondrion"/>
    <property type="evidence" value="ECO:0007669"/>
    <property type="project" value="TreeGrafter"/>
</dbReference>
<keyword evidence="4 8" id="KW-0223">Dioxygenase</keyword>
<accession>A0AAW0QFT9</accession>
<comment type="caution">
    <text evidence="8">The sequence shown here is derived from an EMBL/GenBank/DDBJ whole genome shotgun (WGS) entry which is preliminary data.</text>
</comment>
<dbReference type="AlphaFoldDB" id="A0AAW0QFT9"/>
<protein>
    <submittedName>
        <fullName evidence="8">TfdA family Taurine catabolism dioxygenase TauD</fullName>
    </submittedName>
</protein>
<evidence type="ECO:0000256" key="6">
    <source>
        <dbReference type="ARBA" id="ARBA00023004"/>
    </source>
</evidence>
<dbReference type="InterPro" id="IPR042098">
    <property type="entry name" value="TauD-like_sf"/>
</dbReference>
<evidence type="ECO:0000256" key="5">
    <source>
        <dbReference type="ARBA" id="ARBA00023002"/>
    </source>
</evidence>
<feature type="domain" description="TauD/TfdA-like" evidence="7">
    <location>
        <begin position="201"/>
        <end position="442"/>
    </location>
</feature>
<reference evidence="8 9" key="1">
    <citation type="submission" date="2023-01" db="EMBL/GenBank/DDBJ databases">
        <title>Analysis of 21 Apiospora genomes using comparative genomics revels a genus with tremendous synthesis potential of carbohydrate active enzymes and secondary metabolites.</title>
        <authorList>
            <person name="Sorensen T."/>
        </authorList>
    </citation>
    <scope>NUCLEOTIDE SEQUENCE [LARGE SCALE GENOMIC DNA]</scope>
    <source>
        <strain evidence="8 9">CBS 117206</strain>
    </source>
</reference>
<dbReference type="CDD" id="cd00250">
    <property type="entry name" value="CAS_like"/>
    <property type="match status" value="1"/>
</dbReference>
<dbReference type="InterPro" id="IPR050411">
    <property type="entry name" value="AlphaKG_dependent_hydroxylases"/>
</dbReference>
<keyword evidence="5" id="KW-0560">Oxidoreductase</keyword>
<dbReference type="PANTHER" id="PTHR10696">
    <property type="entry name" value="GAMMA-BUTYROBETAINE HYDROXYLASE-RELATED"/>
    <property type="match status" value="1"/>
</dbReference>
<evidence type="ECO:0000256" key="3">
    <source>
        <dbReference type="ARBA" id="ARBA00022723"/>
    </source>
</evidence>
<dbReference type="EMBL" id="JAQQWP010000009">
    <property type="protein sequence ID" value="KAK8101407.1"/>
    <property type="molecule type" value="Genomic_DNA"/>
</dbReference>
<dbReference type="Pfam" id="PF02668">
    <property type="entry name" value="TauD"/>
    <property type="match status" value="1"/>
</dbReference>